<dbReference type="InterPro" id="IPR000531">
    <property type="entry name" value="Beta-barrel_TonB"/>
</dbReference>
<feature type="domain" description="TonB-dependent receptor plug" evidence="11">
    <location>
        <begin position="81"/>
        <end position="193"/>
    </location>
</feature>
<evidence type="ECO:0000256" key="6">
    <source>
        <dbReference type="ARBA" id="ARBA00023136"/>
    </source>
</evidence>
<evidence type="ECO:0000256" key="2">
    <source>
        <dbReference type="ARBA" id="ARBA00022448"/>
    </source>
</evidence>
<evidence type="ECO:0000313" key="13">
    <source>
        <dbReference type="Proteomes" id="UP001484535"/>
    </source>
</evidence>
<comment type="caution">
    <text evidence="12">The sequence shown here is derived from an EMBL/GenBank/DDBJ whole genome shotgun (WGS) entry which is preliminary data.</text>
</comment>
<evidence type="ECO:0000313" key="12">
    <source>
        <dbReference type="EMBL" id="MEN7535590.1"/>
    </source>
</evidence>
<keyword evidence="13" id="KW-1185">Reference proteome</keyword>
<evidence type="ECO:0000256" key="8">
    <source>
        <dbReference type="PROSITE-ProRule" id="PRU01360"/>
    </source>
</evidence>
<dbReference type="PANTHER" id="PTHR47234">
    <property type="match status" value="1"/>
</dbReference>
<dbReference type="Proteomes" id="UP001484535">
    <property type="component" value="Unassembled WGS sequence"/>
</dbReference>
<evidence type="ECO:0000256" key="9">
    <source>
        <dbReference type="RuleBase" id="RU003357"/>
    </source>
</evidence>
<keyword evidence="3 8" id="KW-1134">Transmembrane beta strand</keyword>
<dbReference type="InterPro" id="IPR039426">
    <property type="entry name" value="TonB-dep_rcpt-like"/>
</dbReference>
<dbReference type="SUPFAM" id="SSF56935">
    <property type="entry name" value="Porins"/>
    <property type="match status" value="1"/>
</dbReference>
<dbReference type="InterPro" id="IPR012910">
    <property type="entry name" value="Plug_dom"/>
</dbReference>
<reference evidence="12 13" key="1">
    <citation type="submission" date="2024-05" db="EMBL/GenBank/DDBJ databases">
        <authorList>
            <person name="Park S."/>
        </authorList>
    </citation>
    <scope>NUCLEOTIDE SEQUENCE [LARGE SCALE GENOMIC DNA]</scope>
    <source>
        <strain evidence="12 13">DGU5</strain>
    </source>
</reference>
<evidence type="ECO:0000256" key="7">
    <source>
        <dbReference type="ARBA" id="ARBA00023237"/>
    </source>
</evidence>
<dbReference type="InterPro" id="IPR036942">
    <property type="entry name" value="Beta-barrel_TonB_sf"/>
</dbReference>
<dbReference type="Pfam" id="PF07715">
    <property type="entry name" value="Plug"/>
    <property type="match status" value="1"/>
</dbReference>
<comment type="subcellular location">
    <subcellularLocation>
        <location evidence="1 8">Cell outer membrane</location>
        <topology evidence="1 8">Multi-pass membrane protein</topology>
    </subcellularLocation>
</comment>
<evidence type="ECO:0000259" key="10">
    <source>
        <dbReference type="Pfam" id="PF00593"/>
    </source>
</evidence>
<dbReference type="PROSITE" id="PS52016">
    <property type="entry name" value="TONB_DEPENDENT_REC_3"/>
    <property type="match status" value="1"/>
</dbReference>
<dbReference type="EMBL" id="JBDLBR010000001">
    <property type="protein sequence ID" value="MEN7535590.1"/>
    <property type="molecule type" value="Genomic_DNA"/>
</dbReference>
<keyword evidence="7 8" id="KW-0998">Cell outer membrane</keyword>
<proteinExistence type="inferred from homology"/>
<comment type="similarity">
    <text evidence="8 9">Belongs to the TonB-dependent receptor family.</text>
</comment>
<dbReference type="Gene3D" id="2.40.170.20">
    <property type="entry name" value="TonB-dependent receptor, beta-barrel domain"/>
    <property type="match status" value="1"/>
</dbReference>
<dbReference type="RefSeq" id="WP_346783053.1">
    <property type="nucleotide sequence ID" value="NZ_JBDLBR010000001.1"/>
</dbReference>
<accession>A0ABV0CRT8</accession>
<evidence type="ECO:0000259" key="11">
    <source>
        <dbReference type="Pfam" id="PF07715"/>
    </source>
</evidence>
<dbReference type="PANTHER" id="PTHR47234:SF2">
    <property type="entry name" value="TONB-DEPENDENT RECEPTOR"/>
    <property type="match status" value="1"/>
</dbReference>
<evidence type="ECO:0000256" key="5">
    <source>
        <dbReference type="ARBA" id="ARBA00023077"/>
    </source>
</evidence>
<keyword evidence="2 8" id="KW-0813">Transport</keyword>
<dbReference type="Gene3D" id="2.170.130.10">
    <property type="entry name" value="TonB-dependent receptor, plug domain"/>
    <property type="match status" value="1"/>
</dbReference>
<organism evidence="12 13">
    <name type="scientific">Aurantiacibacter flavus</name>
    <dbReference type="NCBI Taxonomy" id="3145232"/>
    <lineage>
        <taxon>Bacteria</taxon>
        <taxon>Pseudomonadati</taxon>
        <taxon>Pseudomonadota</taxon>
        <taxon>Alphaproteobacteria</taxon>
        <taxon>Sphingomonadales</taxon>
        <taxon>Erythrobacteraceae</taxon>
        <taxon>Aurantiacibacter</taxon>
    </lineage>
</organism>
<dbReference type="Pfam" id="PF00593">
    <property type="entry name" value="TonB_dep_Rec_b-barrel"/>
    <property type="match status" value="1"/>
</dbReference>
<keyword evidence="4 8" id="KW-0812">Transmembrane</keyword>
<dbReference type="InterPro" id="IPR037066">
    <property type="entry name" value="Plug_dom_sf"/>
</dbReference>
<evidence type="ECO:0000256" key="3">
    <source>
        <dbReference type="ARBA" id="ARBA00022452"/>
    </source>
</evidence>
<sequence length="913" mass="97494">MSKSMIMACGIRATMILKEGVMKVRGTVNLRASLMACTAIFGAVSTGAYAQESSVNDGGAADDSEVIVVTGSRIRGAQPVGSNVSTLGRQQIEDSASVTVDRILQELPQVFDLGVSENSRAQSGGAGNIVYNNSVNLRGLGPSSTLVLLDGHRVANNGRATNPSVIPSLGVERIEVIADGASAIYGSDAVAGVINIIPRRSLDGVEMSARYGTSDDGAFEEWRAGLAVGQTWATGQVMVAYDHVYRSNLSGDDRDFFAADQRPYGGPDFRSMQCSRGTIIADGTTYAIPNGGLTSADQLVAGTANLCNEQLGQDLFPEQEYDAANATFTQEVTDWLTISADGFYSMRKFVRQPSFESTTITVPSTNAFFVRPPGFTGDSYELATNFVGVFPRNTQTGSAETWGITPKVEVELFSDWEFTALYNYGRTYDDSYQYGGISNSALNAALASSDPATALDPYSLGRTSPATIAGIQNQQFIAPTYTRFTGYEAHLSGTLVELPGGALQLATGYEGQEFSAMGGGGFGVVGTPFTLSGYDRRVDSFYGEVIIPVFGAGNATPGFERLTLSAALRYDEYSDVGGTTNPKFGLTWEPVDGFTLRGSYGTSFRAPELNQVNGSNNFFVQNYVAPDGGAPVIGFTLAGPNAGLKPEEATSWSIGGDWEATADLRFSATYFSVDYTNKIAGYLSNLQLLTREDEFAGTDIIIRGTEARDLVLDYLDAGAGLFGVIPGGDPENINLFVDGRPSNLGTSQTEGIDFQATYETRLSNEDQLAFNLSGTYLTKFDTAVTPSAPVLDRLNYIFEPLRFKARATVAWARDDLRVRAVVHHVGGYTNDIATPEQQVDSYTPIDLGFTYFVNGEDGVLGGPLAIGLEVFNVFDIDPPYAQLAPNGNGSGGYDATASDPIGRRFAVSLRKSF</sequence>
<keyword evidence="5 9" id="KW-0798">TonB box</keyword>
<keyword evidence="12" id="KW-0675">Receptor</keyword>
<gene>
    <name evidence="12" type="ORF">ABDJ38_00180</name>
</gene>
<protein>
    <submittedName>
        <fullName evidence="12">TonB-dependent receptor</fullName>
    </submittedName>
</protein>
<keyword evidence="6 8" id="KW-0472">Membrane</keyword>
<evidence type="ECO:0000256" key="4">
    <source>
        <dbReference type="ARBA" id="ARBA00022692"/>
    </source>
</evidence>
<feature type="domain" description="TonB-dependent receptor-like beta-barrel" evidence="10">
    <location>
        <begin position="393"/>
        <end position="872"/>
    </location>
</feature>
<evidence type="ECO:0000256" key="1">
    <source>
        <dbReference type="ARBA" id="ARBA00004571"/>
    </source>
</evidence>
<name>A0ABV0CRT8_9SPHN</name>